<organism evidence="2 3">
    <name type="scientific">Actinomadura gamaensis</name>
    <dbReference type="NCBI Taxonomy" id="1763541"/>
    <lineage>
        <taxon>Bacteria</taxon>
        <taxon>Bacillati</taxon>
        <taxon>Actinomycetota</taxon>
        <taxon>Actinomycetes</taxon>
        <taxon>Streptosporangiales</taxon>
        <taxon>Thermomonosporaceae</taxon>
        <taxon>Actinomadura</taxon>
    </lineage>
</organism>
<reference evidence="3" key="1">
    <citation type="journal article" date="2019" name="Int. J. Syst. Evol. Microbiol.">
        <title>The Global Catalogue of Microorganisms (GCM) 10K type strain sequencing project: providing services to taxonomists for standard genome sequencing and annotation.</title>
        <authorList>
            <consortium name="The Broad Institute Genomics Platform"/>
            <consortium name="The Broad Institute Genome Sequencing Center for Infectious Disease"/>
            <person name="Wu L."/>
            <person name="Ma J."/>
        </authorList>
    </citation>
    <scope>NUCLEOTIDE SEQUENCE [LARGE SCALE GENOMIC DNA]</scope>
    <source>
        <strain evidence="3">KLKA75</strain>
    </source>
</reference>
<sequence>MACVAAAAAVGLPGTAQAAVVKAPATKTVHNWAQLSYKGPKGAYHRVSSGADAQFTPKFAQAGWGKSETRGIKGAKNGTEAGRDVFVNGIDYENYSGHWKKTRLDADAVRVWKQHANPAYVKSVFQGARGWSRVSAHHLRIKGSLAKLGPYAYWDLHYPQHMLDGSGIKTLTIDLYTDSYGRLSKLVFAGHSRSATFHAEDGWNAYNKPVKIVAPR</sequence>
<keyword evidence="1" id="KW-0732">Signal</keyword>
<evidence type="ECO:0000313" key="3">
    <source>
        <dbReference type="Proteomes" id="UP001595872"/>
    </source>
</evidence>
<name>A0ABV9UFP4_9ACTN</name>
<evidence type="ECO:0000256" key="1">
    <source>
        <dbReference type="SAM" id="SignalP"/>
    </source>
</evidence>
<keyword evidence="3" id="KW-1185">Reference proteome</keyword>
<dbReference type="Proteomes" id="UP001595872">
    <property type="component" value="Unassembled WGS sequence"/>
</dbReference>
<dbReference type="RefSeq" id="WP_378265637.1">
    <property type="nucleotide sequence ID" value="NZ_JBHSIT010000025.1"/>
</dbReference>
<comment type="caution">
    <text evidence="2">The sequence shown here is derived from an EMBL/GenBank/DDBJ whole genome shotgun (WGS) entry which is preliminary data.</text>
</comment>
<dbReference type="EMBL" id="JBHSIT010000025">
    <property type="protein sequence ID" value="MFC4914080.1"/>
    <property type="molecule type" value="Genomic_DNA"/>
</dbReference>
<feature type="chain" id="PRO_5046163741" evidence="1">
    <location>
        <begin position="19"/>
        <end position="216"/>
    </location>
</feature>
<feature type="signal peptide" evidence="1">
    <location>
        <begin position="1"/>
        <end position="18"/>
    </location>
</feature>
<accession>A0ABV9UFP4</accession>
<protein>
    <submittedName>
        <fullName evidence="2">Uncharacterized protein</fullName>
    </submittedName>
</protein>
<proteinExistence type="predicted"/>
<evidence type="ECO:0000313" key="2">
    <source>
        <dbReference type="EMBL" id="MFC4914080.1"/>
    </source>
</evidence>
<gene>
    <name evidence="2" type="ORF">ACFPCY_42830</name>
</gene>